<dbReference type="Proteomes" id="UP001165283">
    <property type="component" value="Unassembled WGS sequence"/>
</dbReference>
<proteinExistence type="predicted"/>
<dbReference type="RefSeq" id="WP_252436368.1">
    <property type="nucleotide sequence ID" value="NZ_JAGSOV010000015.1"/>
</dbReference>
<keyword evidence="2" id="KW-1185">Reference proteome</keyword>
<evidence type="ECO:0000313" key="1">
    <source>
        <dbReference type="EMBL" id="MCO1654737.1"/>
    </source>
</evidence>
<comment type="caution">
    <text evidence="1">The sequence shown here is derived from an EMBL/GenBank/DDBJ whole genome shotgun (WGS) entry which is preliminary data.</text>
</comment>
<reference evidence="1" key="1">
    <citation type="submission" date="2021-04" db="EMBL/GenBank/DDBJ databases">
        <title>Pseudonocardia sp. nov., isolated from sandy soil of mangrove forest.</title>
        <authorList>
            <person name="Zan Z."/>
            <person name="Huang R."/>
            <person name="Liu W."/>
        </authorList>
    </citation>
    <scope>NUCLEOTIDE SEQUENCE</scope>
    <source>
        <strain evidence="1">S2-4</strain>
    </source>
</reference>
<organism evidence="1 2">
    <name type="scientific">Pseudonocardia humida</name>
    <dbReference type="NCBI Taxonomy" id="2800819"/>
    <lineage>
        <taxon>Bacteria</taxon>
        <taxon>Bacillati</taxon>
        <taxon>Actinomycetota</taxon>
        <taxon>Actinomycetes</taxon>
        <taxon>Pseudonocardiales</taxon>
        <taxon>Pseudonocardiaceae</taxon>
        <taxon>Pseudonocardia</taxon>
    </lineage>
</organism>
<evidence type="ECO:0000313" key="2">
    <source>
        <dbReference type="Proteomes" id="UP001165283"/>
    </source>
</evidence>
<sequence length="95" mass="10051">MLVTAATFGGVTSAQAAPTGASPMRYPGNCSLHTDYTGALAICRGGTGQVRAVTRCDENNRPDYNRYGAWVRPGAFSVAACDSGDRSFSRGYHTR</sequence>
<evidence type="ECO:0008006" key="3">
    <source>
        <dbReference type="Google" id="ProtNLM"/>
    </source>
</evidence>
<name>A0ABT0ZVG5_9PSEU</name>
<gene>
    <name evidence="1" type="ORF">KDL28_06670</name>
</gene>
<dbReference type="EMBL" id="JAGSOV010000015">
    <property type="protein sequence ID" value="MCO1654737.1"/>
    <property type="molecule type" value="Genomic_DNA"/>
</dbReference>
<accession>A0ABT0ZVG5</accession>
<protein>
    <recommendedName>
        <fullName evidence="3">DUF3011 domain-containing protein</fullName>
    </recommendedName>
</protein>